<dbReference type="GO" id="GO:0006366">
    <property type="term" value="P:transcription by RNA polymerase II"/>
    <property type="evidence" value="ECO:0007669"/>
    <property type="project" value="InterPro"/>
</dbReference>
<accession>A0A9D4S0V2</accession>
<dbReference type="PANTHER" id="PTHR13946:SF16">
    <property type="entry name" value="DNA-DIRECTED RNA POLYMERASE II SUBUNIT RPB11"/>
    <property type="match status" value="1"/>
</dbReference>
<name>A0A9D4S0V2_DREPO</name>
<dbReference type="SUPFAM" id="SSF55257">
    <property type="entry name" value="RBP11-like subunits of RNA polymerase"/>
    <property type="match status" value="1"/>
</dbReference>
<dbReference type="Pfam" id="PF13656">
    <property type="entry name" value="RNA_pol_L_2"/>
    <property type="match status" value="1"/>
</dbReference>
<sequence length="62" mass="7247">MNRQLRKDPQVLFTGYKNPHPLEHKIVLRVQTTPDYSPQEALTNAITDLISEVSLLEERFRV</sequence>
<dbReference type="GO" id="GO:0003899">
    <property type="term" value="F:DNA-directed RNA polymerase activity"/>
    <property type="evidence" value="ECO:0007669"/>
    <property type="project" value="InterPro"/>
</dbReference>
<dbReference type="InterPro" id="IPR009025">
    <property type="entry name" value="RBP11-like_dimer"/>
</dbReference>
<dbReference type="GO" id="GO:0046983">
    <property type="term" value="F:protein dimerization activity"/>
    <property type="evidence" value="ECO:0007669"/>
    <property type="project" value="InterPro"/>
</dbReference>
<dbReference type="CDD" id="cd06926">
    <property type="entry name" value="RNAP_II_RPB11"/>
    <property type="match status" value="1"/>
</dbReference>
<evidence type="ECO:0000256" key="3">
    <source>
        <dbReference type="ARBA" id="ARBA00023163"/>
    </source>
</evidence>
<evidence type="ECO:0000256" key="5">
    <source>
        <dbReference type="ARBA" id="ARBA00025751"/>
    </source>
</evidence>
<evidence type="ECO:0000256" key="2">
    <source>
        <dbReference type="ARBA" id="ARBA00022478"/>
    </source>
</evidence>
<evidence type="ECO:0000256" key="1">
    <source>
        <dbReference type="ARBA" id="ARBA00004123"/>
    </source>
</evidence>
<proteinExistence type="inferred from homology"/>
<dbReference type="InterPro" id="IPR036603">
    <property type="entry name" value="RBP11-like"/>
</dbReference>
<comment type="caution">
    <text evidence="7">The sequence shown here is derived from an EMBL/GenBank/DDBJ whole genome shotgun (WGS) entry which is preliminary data.</text>
</comment>
<organism evidence="7 8">
    <name type="scientific">Dreissena polymorpha</name>
    <name type="common">Zebra mussel</name>
    <name type="synonym">Mytilus polymorpha</name>
    <dbReference type="NCBI Taxonomy" id="45954"/>
    <lineage>
        <taxon>Eukaryota</taxon>
        <taxon>Metazoa</taxon>
        <taxon>Spiralia</taxon>
        <taxon>Lophotrochozoa</taxon>
        <taxon>Mollusca</taxon>
        <taxon>Bivalvia</taxon>
        <taxon>Autobranchia</taxon>
        <taxon>Heteroconchia</taxon>
        <taxon>Euheterodonta</taxon>
        <taxon>Imparidentia</taxon>
        <taxon>Neoheterodontei</taxon>
        <taxon>Myida</taxon>
        <taxon>Dreissenoidea</taxon>
        <taxon>Dreissenidae</taxon>
        <taxon>Dreissena</taxon>
    </lineage>
</organism>
<dbReference type="InterPro" id="IPR037685">
    <property type="entry name" value="RBP11"/>
</dbReference>
<keyword evidence="2" id="KW-0240">DNA-directed RNA polymerase</keyword>
<evidence type="ECO:0000313" key="8">
    <source>
        <dbReference type="Proteomes" id="UP000828390"/>
    </source>
</evidence>
<dbReference type="GO" id="GO:0005665">
    <property type="term" value="C:RNA polymerase II, core complex"/>
    <property type="evidence" value="ECO:0007669"/>
    <property type="project" value="InterPro"/>
</dbReference>
<evidence type="ECO:0000313" key="7">
    <source>
        <dbReference type="EMBL" id="KAH3885737.1"/>
    </source>
</evidence>
<dbReference type="AlphaFoldDB" id="A0A9D4S0V2"/>
<dbReference type="Gene3D" id="3.30.1360.10">
    <property type="entry name" value="RNA polymerase, RBP11-like subunit"/>
    <property type="match status" value="1"/>
</dbReference>
<reference evidence="7" key="1">
    <citation type="journal article" date="2019" name="bioRxiv">
        <title>The Genome of the Zebra Mussel, Dreissena polymorpha: A Resource for Invasive Species Research.</title>
        <authorList>
            <person name="McCartney M.A."/>
            <person name="Auch B."/>
            <person name="Kono T."/>
            <person name="Mallez S."/>
            <person name="Zhang Y."/>
            <person name="Obille A."/>
            <person name="Becker A."/>
            <person name="Abrahante J.E."/>
            <person name="Garbe J."/>
            <person name="Badalamenti J.P."/>
            <person name="Herman A."/>
            <person name="Mangelson H."/>
            <person name="Liachko I."/>
            <person name="Sullivan S."/>
            <person name="Sone E.D."/>
            <person name="Koren S."/>
            <person name="Silverstein K.A.T."/>
            <person name="Beckman K.B."/>
            <person name="Gohl D.M."/>
        </authorList>
    </citation>
    <scope>NUCLEOTIDE SEQUENCE</scope>
    <source>
        <strain evidence="7">Duluth1</strain>
        <tissue evidence="7">Whole animal</tissue>
    </source>
</reference>
<keyword evidence="4" id="KW-0539">Nucleus</keyword>
<gene>
    <name evidence="7" type="ORF">DPMN_009733</name>
</gene>
<evidence type="ECO:0000256" key="4">
    <source>
        <dbReference type="ARBA" id="ARBA00023242"/>
    </source>
</evidence>
<dbReference type="PANTHER" id="PTHR13946">
    <property type="entry name" value="DNA-DIRECTED RNA POLYMERASE I,II,III"/>
    <property type="match status" value="1"/>
</dbReference>
<dbReference type="EMBL" id="JAIWYP010000001">
    <property type="protein sequence ID" value="KAH3885737.1"/>
    <property type="molecule type" value="Genomic_DNA"/>
</dbReference>
<feature type="domain" description="DNA-directed RNA polymerase RBP11-like dimerisation" evidence="6">
    <location>
        <begin position="3"/>
        <end position="58"/>
    </location>
</feature>
<keyword evidence="3" id="KW-0804">Transcription</keyword>
<comment type="similarity">
    <text evidence="5">Belongs to the archaeal Rpo11/eukaryotic RPB11/RPC19 RNA polymerase subunit family.</text>
</comment>
<protein>
    <recommendedName>
        <fullName evidence="6">DNA-directed RNA polymerase RBP11-like dimerisation domain-containing protein</fullName>
    </recommendedName>
</protein>
<reference evidence="7" key="2">
    <citation type="submission" date="2020-11" db="EMBL/GenBank/DDBJ databases">
        <authorList>
            <person name="McCartney M.A."/>
            <person name="Auch B."/>
            <person name="Kono T."/>
            <person name="Mallez S."/>
            <person name="Becker A."/>
            <person name="Gohl D.M."/>
            <person name="Silverstein K.A.T."/>
            <person name="Koren S."/>
            <person name="Bechman K.B."/>
            <person name="Herman A."/>
            <person name="Abrahante J.E."/>
            <person name="Garbe J."/>
        </authorList>
    </citation>
    <scope>NUCLEOTIDE SEQUENCE</scope>
    <source>
        <strain evidence="7">Duluth1</strain>
        <tissue evidence="7">Whole animal</tissue>
    </source>
</reference>
<evidence type="ECO:0000259" key="6">
    <source>
        <dbReference type="Pfam" id="PF13656"/>
    </source>
</evidence>
<keyword evidence="8" id="KW-1185">Reference proteome</keyword>
<comment type="subcellular location">
    <subcellularLocation>
        <location evidence="1">Nucleus</location>
    </subcellularLocation>
</comment>
<dbReference type="Proteomes" id="UP000828390">
    <property type="component" value="Unassembled WGS sequence"/>
</dbReference>